<dbReference type="SUPFAM" id="SSF51004">
    <property type="entry name" value="C-terminal (heme d1) domain of cytochrome cd1-nitrite reductase"/>
    <property type="match status" value="1"/>
</dbReference>
<evidence type="ECO:0000313" key="3">
    <source>
        <dbReference type="EMBL" id="RKK89521.1"/>
    </source>
</evidence>
<dbReference type="InterPro" id="IPR050282">
    <property type="entry name" value="Cycloisomerase_2"/>
</dbReference>
<dbReference type="GO" id="GO:0017057">
    <property type="term" value="F:6-phosphogluconolactonase activity"/>
    <property type="evidence" value="ECO:0007669"/>
    <property type="project" value="TreeGrafter"/>
</dbReference>
<feature type="chain" id="PRO_5018972809" description="6-phosphogluconolactonase" evidence="2">
    <location>
        <begin position="21"/>
        <end position="410"/>
    </location>
</feature>
<proteinExistence type="inferred from homology"/>
<organism evidence="3 4">
    <name type="scientific">Fusarium oxysporum</name>
    <name type="common">Fusarium vascular wilt</name>
    <dbReference type="NCBI Taxonomy" id="5507"/>
    <lineage>
        <taxon>Eukaryota</taxon>
        <taxon>Fungi</taxon>
        <taxon>Dikarya</taxon>
        <taxon>Ascomycota</taxon>
        <taxon>Pezizomycotina</taxon>
        <taxon>Sordariomycetes</taxon>
        <taxon>Hypocreomycetidae</taxon>
        <taxon>Hypocreales</taxon>
        <taxon>Nectriaceae</taxon>
        <taxon>Fusarium</taxon>
        <taxon>Fusarium oxysporum species complex</taxon>
    </lineage>
</organism>
<dbReference type="Pfam" id="PF10282">
    <property type="entry name" value="Lactonase"/>
    <property type="match status" value="1"/>
</dbReference>
<dbReference type="InterPro" id="IPR019405">
    <property type="entry name" value="Lactonase_7-beta_prop"/>
</dbReference>
<dbReference type="InterPro" id="IPR011048">
    <property type="entry name" value="Haem_d1_sf"/>
</dbReference>
<dbReference type="EMBL" id="MRCY01000322">
    <property type="protein sequence ID" value="RKK89521.1"/>
    <property type="molecule type" value="Genomic_DNA"/>
</dbReference>
<dbReference type="PANTHER" id="PTHR30344:SF1">
    <property type="entry name" value="6-PHOSPHOGLUCONOLACTONASE"/>
    <property type="match status" value="1"/>
</dbReference>
<dbReference type="PANTHER" id="PTHR30344">
    <property type="entry name" value="6-PHOSPHOGLUCONOLACTONASE-RELATED"/>
    <property type="match status" value="1"/>
</dbReference>
<protein>
    <recommendedName>
        <fullName evidence="5">6-phosphogluconolactonase</fullName>
    </recommendedName>
</protein>
<reference evidence="3 4" key="1">
    <citation type="journal article" date="2018" name="Sci. Rep.">
        <title>Characterisation of pathogen-specific regions and novel effector candidates in Fusarium oxysporum f. sp. cepae.</title>
        <authorList>
            <person name="Armitage A.D."/>
            <person name="Taylor A."/>
            <person name="Sobczyk M.K."/>
            <person name="Baxter L."/>
            <person name="Greenfield B.P."/>
            <person name="Bates H.J."/>
            <person name="Wilson F."/>
            <person name="Jackson A.C."/>
            <person name="Ott S."/>
            <person name="Harrison R.J."/>
            <person name="Clarkson J.P."/>
        </authorList>
    </citation>
    <scope>NUCLEOTIDE SEQUENCE [LARGE SCALE GENOMIC DNA]</scope>
    <source>
        <strain evidence="3 4">Fo_A28</strain>
    </source>
</reference>
<dbReference type="InterPro" id="IPR015943">
    <property type="entry name" value="WD40/YVTN_repeat-like_dom_sf"/>
</dbReference>
<comment type="caution">
    <text evidence="3">The sequence shown here is derived from an EMBL/GenBank/DDBJ whole genome shotgun (WGS) entry which is preliminary data.</text>
</comment>
<dbReference type="Proteomes" id="UP000285860">
    <property type="component" value="Unassembled WGS sequence"/>
</dbReference>
<dbReference type="AlphaFoldDB" id="A0A420PAG3"/>
<comment type="similarity">
    <text evidence="1">Belongs to the cycloisomerase 2 family.</text>
</comment>
<evidence type="ECO:0008006" key="5">
    <source>
        <dbReference type="Google" id="ProtNLM"/>
    </source>
</evidence>
<keyword evidence="2" id="KW-0732">Signal</keyword>
<name>A0A420PAG3_FUSOX</name>
<sequence>MFPLTVSIMMLFTYLTLANARIHTLRVAHQERGILTLSFDPSAPGNRSIQLLGTTRAGYQPGWLHNRGKYLYSVSRTHFPDKPSTSGGIFAFKKLPNGRLELSDVVASHGDGGVYLDISIDGKTLTSANIDGSTVSILPLASAGHFGDVTHVFHYNLTQPGPGAGDSQKISNPHAAVFSPSGNIMSVPDRGADRVYIYQVHGTKRVEQIRTMTLLPGTGPRHVLFSKVNQEKTLMFLVSELDNTINVFSFEHGSVGHGGKHPDLNETLRITLLQRASTLDDSSKRTKPTNVNLASELALSHDRRFLYVSNRNTESVDKVDTIAIYSLDAHANKPLQFLGLNSTYGKIPRHFSLSSDSHNQFVAVANQVTSDLFIFKRNLKTGFLDRVAGNYSLGKLDLTTKTGPMAVIWD</sequence>
<dbReference type="VEuPathDB" id="FungiDB:FOZG_17423"/>
<feature type="signal peptide" evidence="2">
    <location>
        <begin position="1"/>
        <end position="20"/>
    </location>
</feature>
<dbReference type="VEuPathDB" id="FungiDB:FOXG_08628"/>
<evidence type="ECO:0000313" key="4">
    <source>
        <dbReference type="Proteomes" id="UP000285860"/>
    </source>
</evidence>
<evidence type="ECO:0000256" key="1">
    <source>
        <dbReference type="ARBA" id="ARBA00005564"/>
    </source>
</evidence>
<gene>
    <name evidence="3" type="ORF">BFJ68_g16689</name>
</gene>
<evidence type="ECO:0000256" key="2">
    <source>
        <dbReference type="SAM" id="SignalP"/>
    </source>
</evidence>
<dbReference type="Gene3D" id="2.130.10.10">
    <property type="entry name" value="YVTN repeat-like/Quinoprotein amine dehydrogenase"/>
    <property type="match status" value="1"/>
</dbReference>
<accession>A0A420PAG3</accession>
<dbReference type="VEuPathDB" id="FungiDB:HZS61_013011"/>